<reference evidence="2" key="1">
    <citation type="submission" date="2023-06" db="EMBL/GenBank/DDBJ databases">
        <title>Genome-scale phylogeny and comparative genomics of the fungal order Sordariales.</title>
        <authorList>
            <consortium name="Lawrence Berkeley National Laboratory"/>
            <person name="Hensen N."/>
            <person name="Bonometti L."/>
            <person name="Westerberg I."/>
            <person name="Brannstrom I.O."/>
            <person name="Guillou S."/>
            <person name="Cros-Aarteil S."/>
            <person name="Calhoun S."/>
            <person name="Haridas S."/>
            <person name="Kuo A."/>
            <person name="Mondo S."/>
            <person name="Pangilinan J."/>
            <person name="Riley R."/>
            <person name="LaButti K."/>
            <person name="Andreopoulos B."/>
            <person name="Lipzen A."/>
            <person name="Chen C."/>
            <person name="Yanf M."/>
            <person name="Daum C."/>
            <person name="Ng V."/>
            <person name="Clum A."/>
            <person name="Steindorff A."/>
            <person name="Ohm R."/>
            <person name="Martin F."/>
            <person name="Silar P."/>
            <person name="Natvig D."/>
            <person name="Lalanne C."/>
            <person name="Gautier V."/>
            <person name="Ament-velasquez S.L."/>
            <person name="Kruys A."/>
            <person name="Hutchinson M.I."/>
            <person name="Powell A.J."/>
            <person name="Barry K."/>
            <person name="Miller A.N."/>
            <person name="Grigoriev I.V."/>
            <person name="Debuchy R."/>
            <person name="Gladieux P."/>
            <person name="Thoren M.H."/>
            <person name="Johannesson H."/>
        </authorList>
    </citation>
    <scope>NUCLEOTIDE SEQUENCE</scope>
    <source>
        <strain evidence="2">SMH3187-1</strain>
    </source>
</reference>
<dbReference type="EMBL" id="JAUKUD010000001">
    <property type="protein sequence ID" value="KAK0754071.1"/>
    <property type="molecule type" value="Genomic_DNA"/>
</dbReference>
<name>A0AA40FB65_9PEZI</name>
<organism evidence="2 3">
    <name type="scientific">Schizothecium vesticola</name>
    <dbReference type="NCBI Taxonomy" id="314040"/>
    <lineage>
        <taxon>Eukaryota</taxon>
        <taxon>Fungi</taxon>
        <taxon>Dikarya</taxon>
        <taxon>Ascomycota</taxon>
        <taxon>Pezizomycotina</taxon>
        <taxon>Sordariomycetes</taxon>
        <taxon>Sordariomycetidae</taxon>
        <taxon>Sordariales</taxon>
        <taxon>Schizotheciaceae</taxon>
        <taxon>Schizothecium</taxon>
    </lineage>
</organism>
<accession>A0AA40FB65</accession>
<evidence type="ECO:0000313" key="3">
    <source>
        <dbReference type="Proteomes" id="UP001172155"/>
    </source>
</evidence>
<evidence type="ECO:0000256" key="1">
    <source>
        <dbReference type="SAM" id="MobiDB-lite"/>
    </source>
</evidence>
<protein>
    <submittedName>
        <fullName evidence="2">Uncharacterized protein</fullName>
    </submittedName>
</protein>
<comment type="caution">
    <text evidence="2">The sequence shown here is derived from an EMBL/GenBank/DDBJ whole genome shotgun (WGS) entry which is preliminary data.</text>
</comment>
<sequence length="135" mass="14172">MWNVAVKARTRCCPQRQRGAALEAPMPGDPGDRGQRSKFSCSGPSSPVPRDPENGSGGQPGQHRQTEQTTVQQPSSVMMAFLVQRPASTVPSVHPSNARIVAPWAARPFPARCPGSASGCISCAAASPRDIRPGA</sequence>
<dbReference type="Proteomes" id="UP001172155">
    <property type="component" value="Unassembled WGS sequence"/>
</dbReference>
<keyword evidence="3" id="KW-1185">Reference proteome</keyword>
<proteinExistence type="predicted"/>
<evidence type="ECO:0000313" key="2">
    <source>
        <dbReference type="EMBL" id="KAK0754071.1"/>
    </source>
</evidence>
<dbReference type="AlphaFoldDB" id="A0AA40FB65"/>
<feature type="region of interest" description="Disordered" evidence="1">
    <location>
        <begin position="1"/>
        <end position="75"/>
    </location>
</feature>
<gene>
    <name evidence="2" type="ORF">B0T18DRAFT_29026</name>
</gene>